<sequence>MKSQHSVALDSNMLVLFIVGLYNRNAISEHRRLGSYSSDDYDKLIMLVESFDRLVTTPQPLAEVSNLLEFDKKTSPHTLGLLKALLQGAPGIDNLCEDSLPSKDVVQEESFMWLGLADASSVSWQKGELR</sequence>
<dbReference type="RefSeq" id="WP_289544505.1">
    <property type="nucleotide sequence ID" value="NZ_JAUDDZ010000003.1"/>
</dbReference>
<keyword evidence="2" id="KW-1185">Reference proteome</keyword>
<reference evidence="1 2" key="2">
    <citation type="submission" date="2023-06" db="EMBL/GenBank/DDBJ databases">
        <authorList>
            <person name="Zeman M."/>
            <person name="Kubasova T."/>
            <person name="Jahodarova E."/>
            <person name="Nykrynova M."/>
            <person name="Rychlik I."/>
        </authorList>
    </citation>
    <scope>NUCLEOTIDE SEQUENCE [LARGE SCALE GENOMIC DNA]</scope>
    <source>
        <strain evidence="1 2">154_Feed</strain>
    </source>
</reference>
<gene>
    <name evidence="1" type="ORF">QUW28_03110</name>
</gene>
<dbReference type="EMBL" id="JAUDDZ010000003">
    <property type="protein sequence ID" value="MDM8274495.1"/>
    <property type="molecule type" value="Genomic_DNA"/>
</dbReference>
<name>A0ABT7V7N3_9ACTN</name>
<protein>
    <recommendedName>
        <fullName evidence="3">PIN domain-containing protein</fullName>
    </recommendedName>
</protein>
<proteinExistence type="predicted"/>
<dbReference type="Proteomes" id="UP001529421">
    <property type="component" value="Unassembled WGS sequence"/>
</dbReference>
<organism evidence="1 2">
    <name type="scientific">Enorma phocaeensis</name>
    <dbReference type="NCBI Taxonomy" id="1871019"/>
    <lineage>
        <taxon>Bacteria</taxon>
        <taxon>Bacillati</taxon>
        <taxon>Actinomycetota</taxon>
        <taxon>Coriobacteriia</taxon>
        <taxon>Coriobacteriales</taxon>
        <taxon>Coriobacteriaceae</taxon>
        <taxon>Enorma</taxon>
    </lineage>
</organism>
<evidence type="ECO:0008006" key="3">
    <source>
        <dbReference type="Google" id="ProtNLM"/>
    </source>
</evidence>
<reference evidence="2" key="1">
    <citation type="submission" date="2023-06" db="EMBL/GenBank/DDBJ databases">
        <title>Identification and characterization of horizontal gene transfer across gut microbiota members of farm animals based on homology search.</title>
        <authorList>
            <person name="Zeman M."/>
            <person name="Kubasova T."/>
            <person name="Jahodarova E."/>
            <person name="Nykrynova M."/>
            <person name="Rychlik I."/>
        </authorList>
    </citation>
    <scope>NUCLEOTIDE SEQUENCE [LARGE SCALE GENOMIC DNA]</scope>
    <source>
        <strain evidence="2">154_Feed</strain>
    </source>
</reference>
<evidence type="ECO:0000313" key="1">
    <source>
        <dbReference type="EMBL" id="MDM8274495.1"/>
    </source>
</evidence>
<evidence type="ECO:0000313" key="2">
    <source>
        <dbReference type="Proteomes" id="UP001529421"/>
    </source>
</evidence>
<comment type="caution">
    <text evidence="1">The sequence shown here is derived from an EMBL/GenBank/DDBJ whole genome shotgun (WGS) entry which is preliminary data.</text>
</comment>
<accession>A0ABT7V7N3</accession>